<feature type="signal peptide" evidence="3">
    <location>
        <begin position="1"/>
        <end position="26"/>
    </location>
</feature>
<dbReference type="InterPro" id="IPR025660">
    <property type="entry name" value="Pept_his_AS"/>
</dbReference>
<feature type="domain" description="Cathepsin propeptide inhibitor" evidence="5">
    <location>
        <begin position="49"/>
        <end position="105"/>
    </location>
</feature>
<keyword evidence="2" id="KW-1015">Disulfide bond</keyword>
<dbReference type="SMART" id="SM00848">
    <property type="entry name" value="Inhibitor_I29"/>
    <property type="match status" value="1"/>
</dbReference>
<sequence>MAISSFSKLALFFSFSFSLLTSLAFAHDFSIVGYSPDDLKSIDGLIDLFESWMAKHSKTYESIEEKLHRFEVFKDNLKHIDERNKKIINYWLGLNEFADLSHEEFRTMYLGLHVDLPKRKGSPEEFSYRDIVDLPKSVDWRKKGAVTTIKNQGSCELIDCDTAFNHGCNGGLMDYAFEYIMANEGLHKEDDYPYIMEEGTCGERKEASEVVTISGYHDVPENNEQSLLKALANQPLSVAIEASGRDFQFYSGGVFDGHCGTELDHGVAAVGYGSNKGLDYIIVKNSWGQKWGEKGFIRMKRSTGKPEGLCGINKMASYPTKQK</sequence>
<evidence type="ECO:0000256" key="3">
    <source>
        <dbReference type="SAM" id="SignalP"/>
    </source>
</evidence>
<evidence type="ECO:0000256" key="1">
    <source>
        <dbReference type="ARBA" id="ARBA00008455"/>
    </source>
</evidence>
<dbReference type="OrthoDB" id="10253408at2759"/>
<name>A0A6A4LW57_9ERIC</name>
<evidence type="ECO:0000259" key="5">
    <source>
        <dbReference type="SMART" id="SM00848"/>
    </source>
</evidence>
<evidence type="ECO:0000313" key="6">
    <source>
        <dbReference type="EMBL" id="KAE9458707.1"/>
    </source>
</evidence>
<reference evidence="6 7" key="1">
    <citation type="journal article" date="2019" name="Genome Biol. Evol.">
        <title>The Rhododendron genome and chromosomal organization provide insight into shared whole-genome duplications across the heath family (Ericaceae).</title>
        <authorList>
            <person name="Soza V.L."/>
            <person name="Lindsley D."/>
            <person name="Waalkes A."/>
            <person name="Ramage E."/>
            <person name="Patwardhan R.P."/>
            <person name="Burton J.N."/>
            <person name="Adey A."/>
            <person name="Kumar A."/>
            <person name="Qiu R."/>
            <person name="Shendure J."/>
            <person name="Hall B."/>
        </authorList>
    </citation>
    <scope>NUCLEOTIDE SEQUENCE [LARGE SCALE GENOMIC DNA]</scope>
    <source>
        <strain evidence="6">RSF 1966-606</strain>
    </source>
</reference>
<keyword evidence="3" id="KW-0732">Signal</keyword>
<dbReference type="PROSITE" id="PS00640">
    <property type="entry name" value="THIOL_PROTEASE_ASN"/>
    <property type="match status" value="1"/>
</dbReference>
<feature type="domain" description="Peptidase C1A papain C-terminal" evidence="4">
    <location>
        <begin position="134"/>
        <end position="320"/>
    </location>
</feature>
<evidence type="ECO:0000259" key="4">
    <source>
        <dbReference type="SMART" id="SM00645"/>
    </source>
</evidence>
<dbReference type="CDD" id="cd02248">
    <property type="entry name" value="Peptidase_C1A"/>
    <property type="match status" value="1"/>
</dbReference>
<dbReference type="Pfam" id="PF00112">
    <property type="entry name" value="Peptidase_C1"/>
    <property type="match status" value="1"/>
</dbReference>
<dbReference type="InterPro" id="IPR025661">
    <property type="entry name" value="Pept_asp_AS"/>
</dbReference>
<protein>
    <submittedName>
        <fullName evidence="6">Uncharacterized protein</fullName>
    </submittedName>
</protein>
<dbReference type="InterPro" id="IPR013201">
    <property type="entry name" value="Prot_inhib_I29"/>
</dbReference>
<dbReference type="Pfam" id="PF08246">
    <property type="entry name" value="Inhibitor_I29"/>
    <property type="match status" value="1"/>
</dbReference>
<dbReference type="EMBL" id="QEFC01001239">
    <property type="protein sequence ID" value="KAE9458707.1"/>
    <property type="molecule type" value="Genomic_DNA"/>
</dbReference>
<organism evidence="6 7">
    <name type="scientific">Rhododendron williamsianum</name>
    <dbReference type="NCBI Taxonomy" id="262921"/>
    <lineage>
        <taxon>Eukaryota</taxon>
        <taxon>Viridiplantae</taxon>
        <taxon>Streptophyta</taxon>
        <taxon>Embryophyta</taxon>
        <taxon>Tracheophyta</taxon>
        <taxon>Spermatophyta</taxon>
        <taxon>Magnoliopsida</taxon>
        <taxon>eudicotyledons</taxon>
        <taxon>Gunneridae</taxon>
        <taxon>Pentapetalae</taxon>
        <taxon>asterids</taxon>
        <taxon>Ericales</taxon>
        <taxon>Ericaceae</taxon>
        <taxon>Ericoideae</taxon>
        <taxon>Rhodoreae</taxon>
        <taxon>Rhododendron</taxon>
    </lineage>
</organism>
<gene>
    <name evidence="6" type="ORF">C3L33_09391</name>
</gene>
<comment type="similarity">
    <text evidence="1">Belongs to the peptidase C1 family.</text>
</comment>
<dbReference type="InterPro" id="IPR013128">
    <property type="entry name" value="Peptidase_C1A"/>
</dbReference>
<feature type="chain" id="PRO_5025694395" evidence="3">
    <location>
        <begin position="27"/>
        <end position="323"/>
    </location>
</feature>
<feature type="non-terminal residue" evidence="6">
    <location>
        <position position="1"/>
    </location>
</feature>
<evidence type="ECO:0000256" key="2">
    <source>
        <dbReference type="ARBA" id="ARBA00023157"/>
    </source>
</evidence>
<dbReference type="AlphaFoldDB" id="A0A6A4LW57"/>
<dbReference type="Proteomes" id="UP000428333">
    <property type="component" value="Linkage Group LG05"/>
</dbReference>
<keyword evidence="7" id="KW-1185">Reference proteome</keyword>
<proteinExistence type="inferred from homology"/>
<evidence type="ECO:0000313" key="7">
    <source>
        <dbReference type="Proteomes" id="UP000428333"/>
    </source>
</evidence>
<dbReference type="SUPFAM" id="SSF54001">
    <property type="entry name" value="Cysteine proteinases"/>
    <property type="match status" value="1"/>
</dbReference>
<dbReference type="InterPro" id="IPR038765">
    <property type="entry name" value="Papain-like_cys_pep_sf"/>
</dbReference>
<dbReference type="Gene3D" id="3.90.70.10">
    <property type="entry name" value="Cysteine proteinases"/>
    <property type="match status" value="2"/>
</dbReference>
<dbReference type="PANTHER" id="PTHR12411">
    <property type="entry name" value="CYSTEINE PROTEASE FAMILY C1-RELATED"/>
    <property type="match status" value="1"/>
</dbReference>
<dbReference type="PROSITE" id="PS00639">
    <property type="entry name" value="THIOL_PROTEASE_HIS"/>
    <property type="match status" value="1"/>
</dbReference>
<accession>A0A6A4LW57</accession>
<dbReference type="GO" id="GO:0006508">
    <property type="term" value="P:proteolysis"/>
    <property type="evidence" value="ECO:0007669"/>
    <property type="project" value="InterPro"/>
</dbReference>
<comment type="caution">
    <text evidence="6">The sequence shown here is derived from an EMBL/GenBank/DDBJ whole genome shotgun (WGS) entry which is preliminary data.</text>
</comment>
<dbReference type="GO" id="GO:0008234">
    <property type="term" value="F:cysteine-type peptidase activity"/>
    <property type="evidence" value="ECO:0007669"/>
    <property type="project" value="InterPro"/>
</dbReference>
<dbReference type="InterPro" id="IPR000668">
    <property type="entry name" value="Peptidase_C1A_C"/>
</dbReference>
<dbReference type="SMART" id="SM00645">
    <property type="entry name" value="Pept_C1"/>
    <property type="match status" value="1"/>
</dbReference>
<dbReference type="InterPro" id="IPR039417">
    <property type="entry name" value="Peptidase_C1A_papain-like"/>
</dbReference>